<dbReference type="SUPFAM" id="SSF103515">
    <property type="entry name" value="Autotransporter"/>
    <property type="match status" value="1"/>
</dbReference>
<dbReference type="AlphaFoldDB" id="A0A3D8I244"/>
<evidence type="ECO:0000313" key="4">
    <source>
        <dbReference type="Proteomes" id="UP000256599"/>
    </source>
</evidence>
<dbReference type="InterPro" id="IPR036709">
    <property type="entry name" value="Autotransporte_beta_dom_sf"/>
</dbReference>
<dbReference type="Proteomes" id="UP000256599">
    <property type="component" value="Unassembled WGS sequence"/>
</dbReference>
<proteinExistence type="predicted"/>
<dbReference type="RefSeq" id="WP_104700446.1">
    <property type="nucleotide sequence ID" value="NZ_FZPP01000033.1"/>
</dbReference>
<name>A0A3D8I244_9HELI</name>
<evidence type="ECO:0000259" key="2">
    <source>
        <dbReference type="PROSITE" id="PS51208"/>
    </source>
</evidence>
<reference evidence="3 4" key="1">
    <citation type="submission" date="2018-04" db="EMBL/GenBank/DDBJ databases">
        <title>Novel Campyloabacter and Helicobacter Species and Strains.</title>
        <authorList>
            <person name="Mannion A.J."/>
            <person name="Shen Z."/>
            <person name="Fox J.G."/>
        </authorList>
    </citation>
    <scope>NUCLEOTIDE SEQUENCE [LARGE SCALE GENOMIC DNA]</scope>
    <source>
        <strain evidence="3 4">MIT 98-6070</strain>
    </source>
</reference>
<dbReference type="Gene3D" id="2.40.128.130">
    <property type="entry name" value="Autotransporter beta-domain"/>
    <property type="match status" value="1"/>
</dbReference>
<dbReference type="PROSITE" id="PS51208">
    <property type="entry name" value="AUTOTRANSPORTER"/>
    <property type="match status" value="1"/>
</dbReference>
<dbReference type="InterPro" id="IPR012334">
    <property type="entry name" value="Pectin_lyas_fold"/>
</dbReference>
<organism evidence="3 4">
    <name type="scientific">Helicobacter marmotae</name>
    <dbReference type="NCBI Taxonomy" id="152490"/>
    <lineage>
        <taxon>Bacteria</taxon>
        <taxon>Pseudomonadati</taxon>
        <taxon>Campylobacterota</taxon>
        <taxon>Epsilonproteobacteria</taxon>
        <taxon>Campylobacterales</taxon>
        <taxon>Helicobacteraceae</taxon>
        <taxon>Helicobacter</taxon>
    </lineage>
</organism>
<keyword evidence="1" id="KW-0732">Signal</keyword>
<keyword evidence="4" id="KW-1185">Reference proteome</keyword>
<dbReference type="OrthoDB" id="5330118at2"/>
<feature type="signal peptide" evidence="1">
    <location>
        <begin position="1"/>
        <end position="39"/>
    </location>
</feature>
<dbReference type="EMBL" id="NXLR01000017">
    <property type="protein sequence ID" value="RDU59157.1"/>
    <property type="molecule type" value="Genomic_DNA"/>
</dbReference>
<evidence type="ECO:0000256" key="1">
    <source>
        <dbReference type="SAM" id="SignalP"/>
    </source>
</evidence>
<dbReference type="Gene3D" id="2.160.20.10">
    <property type="entry name" value="Single-stranded right-handed beta-helix, Pectin lyase-like"/>
    <property type="match status" value="1"/>
</dbReference>
<protein>
    <recommendedName>
        <fullName evidence="2">Autotransporter domain-containing protein</fullName>
    </recommendedName>
</protein>
<gene>
    <name evidence="3" type="ORF">CQA63_07720</name>
</gene>
<sequence length="763" mass="82602">MINTQNSPIKTQTKSFSPRAISLYALLCCAISSSLADYAGRLPSSITLNSGQDVTQKAIATCNHNGCYFNTNSSGTYGYAYTYSTIGDSTSSLKLQATLPSSNPKNYDKMLFYMSDVGINPHSSLEMTDFYAALITGNLHIDNATLKFKAKQNNSPLQGSVSGSSFELHTQSHTTLTNHATLQVEAASFLNQNFIEVRDGSTLSVQAQNISNESNIHISGGNLTLTGNVYNIGQKSQPAGIGSPSNVATITNDGGNITITGSVFNGGKQSQTQTIDCRIKGCGGGNLINKGGTIDIQGTLNSTPEDNQSSSIQIYGGSIKATTVTNKAGSALIFGTHNGQLGRLEASVENEGAIKVDTTGITLGNHQFIIGTLNDKRAEKTIELFSQGGQSEFILADLQNTTLNIKKNTQAIDTYLQTLDEKTKNIIQSLDKYLGDSTSIFTYGDRTFLLGLSEQTLSSASSMFLQSTPLALYSITHNTITPLRQQALTTYNNGSLSGAGRGAINISILGANAQSNSLSAPLYGLSINTFTPIYNHQLSFFGALASSHAKQSLSQSQTQFDIFSFLGGFIDRISLNALELTFLSYYANARNDVTRHLNFDQSMYSSKLSQHQFSALAQAALKLKVGRIFIKPFVGLDYTLYLHNAFKETPLSQNMAIFSYDAQHNHIFSLLLGSQMQYHLNALSVLFGGMQIQQPLTSALNLKVYYGDALLKLDSPKTLGFSFHLGVSRQIYRHISLSLYALYGHSYMDLTTYSGSLSLSYHF</sequence>
<feature type="chain" id="PRO_5017561980" description="Autotransporter domain-containing protein" evidence="1">
    <location>
        <begin position="40"/>
        <end position="763"/>
    </location>
</feature>
<evidence type="ECO:0000313" key="3">
    <source>
        <dbReference type="EMBL" id="RDU59157.1"/>
    </source>
</evidence>
<feature type="domain" description="Autotransporter" evidence="2">
    <location>
        <begin position="497"/>
        <end position="763"/>
    </location>
</feature>
<comment type="caution">
    <text evidence="3">The sequence shown here is derived from an EMBL/GenBank/DDBJ whole genome shotgun (WGS) entry which is preliminary data.</text>
</comment>
<accession>A0A3D8I244</accession>
<dbReference type="InterPro" id="IPR005546">
    <property type="entry name" value="Autotransporte_beta"/>
</dbReference>